<evidence type="ECO:0000256" key="4">
    <source>
        <dbReference type="ARBA" id="ARBA00023015"/>
    </source>
</evidence>
<dbReference type="Pfam" id="PF01029">
    <property type="entry name" value="NusB"/>
    <property type="match status" value="1"/>
</dbReference>
<evidence type="ECO:0000259" key="6">
    <source>
        <dbReference type="Pfam" id="PF01029"/>
    </source>
</evidence>
<dbReference type="SUPFAM" id="SSF48013">
    <property type="entry name" value="NusB-like"/>
    <property type="match status" value="1"/>
</dbReference>
<dbReference type="EMBL" id="FQTW01000008">
    <property type="protein sequence ID" value="SHE90583.1"/>
    <property type="molecule type" value="Genomic_DNA"/>
</dbReference>
<protein>
    <submittedName>
        <fullName evidence="7">NusB antitermination factor</fullName>
    </submittedName>
</protein>
<evidence type="ECO:0000256" key="2">
    <source>
        <dbReference type="ARBA" id="ARBA00022814"/>
    </source>
</evidence>
<dbReference type="GO" id="GO:0003723">
    <property type="term" value="F:RNA binding"/>
    <property type="evidence" value="ECO:0007669"/>
    <property type="project" value="UniProtKB-KW"/>
</dbReference>
<dbReference type="PANTHER" id="PTHR11078">
    <property type="entry name" value="N UTILIZATION SUBSTANCE PROTEIN B-RELATED"/>
    <property type="match status" value="1"/>
</dbReference>
<proteinExistence type="inferred from homology"/>
<sequence>MLTRRHIRAKVMQSIYAFNKGNREVMQTEQKFLKKSMKDMHDLFLLNLSLLVEVKEIASNYYELSKKKFLATEADRQPNLNFTNNKLIQKLEDESNLFDLLSNRKLNQWKHDDEVPKQIWEDCLKSEFYSDYNSQKQSSFKDDKNFVIELFKKIIAPNDFLYDYYEDNKLTWIDDFPIVNTSLVKFLSNISEDDEQIKVPQLFANLDDEDFANRLFTKSLLFNEEFETALVGKTPNWDKDRIAELDRILIKMALCEFTQFSSIPIRVTINEYLELAKNYSTPKSATFINGVLDKLSKEFEESGKINKIGRGLM</sequence>
<evidence type="ECO:0000256" key="1">
    <source>
        <dbReference type="ARBA" id="ARBA00005952"/>
    </source>
</evidence>
<evidence type="ECO:0000313" key="7">
    <source>
        <dbReference type="EMBL" id="SHE90583.1"/>
    </source>
</evidence>
<dbReference type="Proteomes" id="UP000184462">
    <property type="component" value="Unassembled WGS sequence"/>
</dbReference>
<dbReference type="InterPro" id="IPR006027">
    <property type="entry name" value="NusB_RsmB_TIM44"/>
</dbReference>
<name>A0A1M4XAW8_9FLAO</name>
<keyword evidence="8" id="KW-1185">Reference proteome</keyword>
<gene>
    <name evidence="7" type="ORF">SAMN05444278_10849</name>
</gene>
<comment type="similarity">
    <text evidence="1">Belongs to the NusB family.</text>
</comment>
<evidence type="ECO:0000256" key="5">
    <source>
        <dbReference type="ARBA" id="ARBA00023163"/>
    </source>
</evidence>
<keyword evidence="3" id="KW-0694">RNA-binding</keyword>
<dbReference type="AlphaFoldDB" id="A0A1M4XAW8"/>
<dbReference type="InterPro" id="IPR011605">
    <property type="entry name" value="NusB_fam"/>
</dbReference>
<dbReference type="GO" id="GO:0031564">
    <property type="term" value="P:transcription antitermination"/>
    <property type="evidence" value="ECO:0007669"/>
    <property type="project" value="UniProtKB-KW"/>
</dbReference>
<dbReference type="GO" id="GO:0005829">
    <property type="term" value="C:cytosol"/>
    <property type="evidence" value="ECO:0007669"/>
    <property type="project" value="TreeGrafter"/>
</dbReference>
<feature type="domain" description="NusB/RsmB/TIM44" evidence="6">
    <location>
        <begin position="206"/>
        <end position="297"/>
    </location>
</feature>
<accession>A0A1M4XAW8</accession>
<organism evidence="7 8">
    <name type="scientific">Psychroflexus salarius</name>
    <dbReference type="NCBI Taxonomy" id="1155689"/>
    <lineage>
        <taxon>Bacteria</taxon>
        <taxon>Pseudomonadati</taxon>
        <taxon>Bacteroidota</taxon>
        <taxon>Flavobacteriia</taxon>
        <taxon>Flavobacteriales</taxon>
        <taxon>Flavobacteriaceae</taxon>
        <taxon>Psychroflexus</taxon>
    </lineage>
</organism>
<keyword evidence="2" id="KW-0889">Transcription antitermination</keyword>
<keyword evidence="4" id="KW-0805">Transcription regulation</keyword>
<dbReference type="RefSeq" id="WP_073193429.1">
    <property type="nucleotide sequence ID" value="NZ_FQTW01000008.1"/>
</dbReference>
<dbReference type="STRING" id="1155689.SAMN05444278_10849"/>
<dbReference type="InterPro" id="IPR035926">
    <property type="entry name" value="NusB-like_sf"/>
</dbReference>
<dbReference type="OrthoDB" id="9787568at2"/>
<evidence type="ECO:0000256" key="3">
    <source>
        <dbReference type="ARBA" id="ARBA00022884"/>
    </source>
</evidence>
<dbReference type="PANTHER" id="PTHR11078:SF3">
    <property type="entry name" value="ANTITERMINATION NUSB DOMAIN-CONTAINING PROTEIN"/>
    <property type="match status" value="1"/>
</dbReference>
<evidence type="ECO:0000313" key="8">
    <source>
        <dbReference type="Proteomes" id="UP000184462"/>
    </source>
</evidence>
<keyword evidence="5" id="KW-0804">Transcription</keyword>
<dbReference type="GO" id="GO:0006353">
    <property type="term" value="P:DNA-templated transcription termination"/>
    <property type="evidence" value="ECO:0007669"/>
    <property type="project" value="InterPro"/>
</dbReference>
<dbReference type="Gene3D" id="1.10.940.10">
    <property type="entry name" value="NusB-like"/>
    <property type="match status" value="1"/>
</dbReference>
<reference evidence="7 8" key="1">
    <citation type="submission" date="2016-11" db="EMBL/GenBank/DDBJ databases">
        <authorList>
            <person name="Jaros S."/>
            <person name="Januszkiewicz K."/>
            <person name="Wedrychowicz H."/>
        </authorList>
    </citation>
    <scope>NUCLEOTIDE SEQUENCE [LARGE SCALE GENOMIC DNA]</scope>
    <source>
        <strain evidence="7 8">DSM 25661</strain>
    </source>
</reference>